<feature type="domain" description="NADH:ubiquinone oxidoreductase intermediate-associated protein 30" evidence="2">
    <location>
        <begin position="29"/>
        <end position="158"/>
    </location>
</feature>
<dbReference type="Proteomes" id="UP001642484">
    <property type="component" value="Unassembled WGS sequence"/>
</dbReference>
<feature type="chain" id="PRO_5045980924" description="NADH:ubiquinone oxidoreductase intermediate-associated protein 30 domain-containing protein" evidence="1">
    <location>
        <begin position="20"/>
        <end position="216"/>
    </location>
</feature>
<keyword evidence="1" id="KW-0732">Signal</keyword>
<feature type="signal peptide" evidence="1">
    <location>
        <begin position="1"/>
        <end position="19"/>
    </location>
</feature>
<name>A0ABP0PU30_9DINO</name>
<evidence type="ECO:0000313" key="3">
    <source>
        <dbReference type="EMBL" id="CAK9078842.1"/>
    </source>
</evidence>
<organism evidence="3 4">
    <name type="scientific">Durusdinium trenchii</name>
    <dbReference type="NCBI Taxonomy" id="1381693"/>
    <lineage>
        <taxon>Eukaryota</taxon>
        <taxon>Sar</taxon>
        <taxon>Alveolata</taxon>
        <taxon>Dinophyceae</taxon>
        <taxon>Suessiales</taxon>
        <taxon>Symbiodiniaceae</taxon>
        <taxon>Durusdinium</taxon>
    </lineage>
</organism>
<accession>A0ABP0PU30</accession>
<dbReference type="InterPro" id="IPR013857">
    <property type="entry name" value="NADH-UbQ_OxRdtase-assoc_prot30"/>
</dbReference>
<reference evidence="3 4" key="1">
    <citation type="submission" date="2024-02" db="EMBL/GenBank/DDBJ databases">
        <authorList>
            <person name="Chen Y."/>
            <person name="Shah S."/>
            <person name="Dougan E. K."/>
            <person name="Thang M."/>
            <person name="Chan C."/>
        </authorList>
    </citation>
    <scope>NUCLEOTIDE SEQUENCE [LARGE SCALE GENOMIC DNA]</scope>
</reference>
<evidence type="ECO:0000256" key="1">
    <source>
        <dbReference type="SAM" id="SignalP"/>
    </source>
</evidence>
<protein>
    <recommendedName>
        <fullName evidence="2">NADH:ubiquinone oxidoreductase intermediate-associated protein 30 domain-containing protein</fullName>
    </recommendedName>
</protein>
<evidence type="ECO:0000313" key="4">
    <source>
        <dbReference type="Proteomes" id="UP001642484"/>
    </source>
</evidence>
<evidence type="ECO:0000259" key="2">
    <source>
        <dbReference type="Pfam" id="PF08547"/>
    </source>
</evidence>
<comment type="caution">
    <text evidence="3">The sequence shown here is derived from an EMBL/GenBank/DDBJ whole genome shotgun (WGS) entry which is preliminary data.</text>
</comment>
<gene>
    <name evidence="3" type="ORF">CCMP2556_LOCUS38871</name>
</gene>
<dbReference type="Pfam" id="PF08547">
    <property type="entry name" value="CIA30"/>
    <property type="match status" value="1"/>
</dbReference>
<dbReference type="EMBL" id="CAXAMN010023585">
    <property type="protein sequence ID" value="CAK9078842.1"/>
    <property type="molecule type" value="Genomic_DNA"/>
</dbReference>
<proteinExistence type="predicted"/>
<dbReference type="SUPFAM" id="SSF49785">
    <property type="entry name" value="Galactose-binding domain-like"/>
    <property type="match status" value="1"/>
</dbReference>
<keyword evidence="4" id="KW-1185">Reference proteome</keyword>
<dbReference type="InterPro" id="IPR008979">
    <property type="entry name" value="Galactose-bd-like_sf"/>
</dbReference>
<sequence>MARFVVVAIALAARGAAAAADILLASFDGKASHQWKQMNDPVMGGKSTGTFSVANNVGIFDGEVVDVPFLKAPGFIKTSVVDMKPFTRIFPDISACKSIKLEVKSDSDYKGYRFSIGNAHAPGGKFFAYGYKSNFNAGAPGQWTTVTLPLSGFTDYWDDATGEAIKTCQENKIYCPDVKTLQDMRTMGFWAEGVAGKVHLEIKSVMATDCTSDMVV</sequence>